<evidence type="ECO:0000313" key="2">
    <source>
        <dbReference type="Proteomes" id="UP000548476"/>
    </source>
</evidence>
<dbReference type="EMBL" id="JACHGT010000010">
    <property type="protein sequence ID" value="MBB6036861.1"/>
    <property type="molecule type" value="Genomic_DNA"/>
</dbReference>
<evidence type="ECO:0000313" key="1">
    <source>
        <dbReference type="EMBL" id="MBB6036861.1"/>
    </source>
</evidence>
<keyword evidence="2" id="KW-1185">Reference proteome</keyword>
<comment type="caution">
    <text evidence="1">The sequence shown here is derived from an EMBL/GenBank/DDBJ whole genome shotgun (WGS) entry which is preliminary data.</text>
</comment>
<evidence type="ECO:0008006" key="3">
    <source>
        <dbReference type="Google" id="ProtNLM"/>
    </source>
</evidence>
<proteinExistence type="predicted"/>
<name>A0A841FHP1_9ACTN</name>
<protein>
    <recommendedName>
        <fullName evidence="3">Iron ABC transporter permease</fullName>
    </recommendedName>
</protein>
<dbReference type="Proteomes" id="UP000548476">
    <property type="component" value="Unassembled WGS sequence"/>
</dbReference>
<dbReference type="RefSeq" id="WP_184789694.1">
    <property type="nucleotide sequence ID" value="NZ_BONT01000058.1"/>
</dbReference>
<dbReference type="AlphaFoldDB" id="A0A841FHP1"/>
<accession>A0A841FHP1</accession>
<reference evidence="1 2" key="1">
    <citation type="submission" date="2020-08" db="EMBL/GenBank/DDBJ databases">
        <title>Genomic Encyclopedia of Type Strains, Phase IV (KMG-IV): sequencing the most valuable type-strain genomes for metagenomic binning, comparative biology and taxonomic classification.</title>
        <authorList>
            <person name="Goeker M."/>
        </authorList>
    </citation>
    <scope>NUCLEOTIDE SEQUENCE [LARGE SCALE GENOMIC DNA]</scope>
    <source>
        <strain evidence="1 2">YIM 65646</strain>
    </source>
</reference>
<organism evidence="1 2">
    <name type="scientific">Phytomonospora endophytica</name>
    <dbReference type="NCBI Taxonomy" id="714109"/>
    <lineage>
        <taxon>Bacteria</taxon>
        <taxon>Bacillati</taxon>
        <taxon>Actinomycetota</taxon>
        <taxon>Actinomycetes</taxon>
        <taxon>Micromonosporales</taxon>
        <taxon>Micromonosporaceae</taxon>
        <taxon>Phytomonospora</taxon>
    </lineage>
</organism>
<sequence length="57" mass="5811">MPTPPTGLRMSRLLLLAVLVIVSAAAVGTFAGSGLPAEIGAWALRVFADVRSASPFS</sequence>
<gene>
    <name evidence="1" type="ORF">HNR73_004734</name>
</gene>